<dbReference type="InterPro" id="IPR036390">
    <property type="entry name" value="WH_DNA-bd_sf"/>
</dbReference>
<dbReference type="InterPro" id="IPR000835">
    <property type="entry name" value="HTH_MarR-typ"/>
</dbReference>
<dbReference type="SMART" id="SM00347">
    <property type="entry name" value="HTH_MARR"/>
    <property type="match status" value="1"/>
</dbReference>
<dbReference type="InterPro" id="IPR036388">
    <property type="entry name" value="WH-like_DNA-bd_sf"/>
</dbReference>
<organism evidence="5 6">
    <name type="scientific">Peribacillus huizhouensis</name>
    <dbReference type="NCBI Taxonomy" id="1501239"/>
    <lineage>
        <taxon>Bacteria</taxon>
        <taxon>Bacillati</taxon>
        <taxon>Bacillota</taxon>
        <taxon>Bacilli</taxon>
        <taxon>Bacillales</taxon>
        <taxon>Bacillaceae</taxon>
        <taxon>Peribacillus</taxon>
    </lineage>
</organism>
<evidence type="ECO:0000313" key="5">
    <source>
        <dbReference type="EMBL" id="MBA9028490.1"/>
    </source>
</evidence>
<evidence type="ECO:0000256" key="1">
    <source>
        <dbReference type="ARBA" id="ARBA00023015"/>
    </source>
</evidence>
<proteinExistence type="predicted"/>
<feature type="domain" description="HTH marR-type" evidence="4">
    <location>
        <begin position="1"/>
        <end position="138"/>
    </location>
</feature>
<dbReference type="EMBL" id="JACJHX010000014">
    <property type="protein sequence ID" value="MBA9028490.1"/>
    <property type="molecule type" value="Genomic_DNA"/>
</dbReference>
<dbReference type="GO" id="GO:0003677">
    <property type="term" value="F:DNA binding"/>
    <property type="evidence" value="ECO:0007669"/>
    <property type="project" value="UniProtKB-KW"/>
</dbReference>
<dbReference type="PANTHER" id="PTHR42756:SF1">
    <property type="entry name" value="TRANSCRIPTIONAL REPRESSOR OF EMRAB OPERON"/>
    <property type="match status" value="1"/>
</dbReference>
<sequence length="145" mass="17023">MKIDDSILSLCLFFTSNRFSRYMTKIAEDAFAETNLSPSYIYLLIVVYQYPGITQKKLCDKLSIAPSTSTRFINKLEKLNLVYRRSEWKETHIHLSEKGVELCEKMDECFDELHKRYASILGEEKSNELAKILYESSEIIKKEKF</sequence>
<protein>
    <submittedName>
        <fullName evidence="5">DNA-binding MarR family transcriptional regulator</fullName>
    </submittedName>
</protein>
<keyword evidence="3" id="KW-0804">Transcription</keyword>
<dbReference type="Gene3D" id="1.10.10.10">
    <property type="entry name" value="Winged helix-like DNA-binding domain superfamily/Winged helix DNA-binding domain"/>
    <property type="match status" value="1"/>
</dbReference>
<evidence type="ECO:0000313" key="6">
    <source>
        <dbReference type="Proteomes" id="UP000626697"/>
    </source>
</evidence>
<keyword evidence="6" id="KW-1185">Reference proteome</keyword>
<evidence type="ECO:0000259" key="4">
    <source>
        <dbReference type="PROSITE" id="PS50995"/>
    </source>
</evidence>
<evidence type="ECO:0000256" key="2">
    <source>
        <dbReference type="ARBA" id="ARBA00023125"/>
    </source>
</evidence>
<dbReference type="RefSeq" id="WP_182503572.1">
    <property type="nucleotide sequence ID" value="NZ_JACJHX010000014.1"/>
</dbReference>
<dbReference type="Pfam" id="PF01047">
    <property type="entry name" value="MarR"/>
    <property type="match status" value="1"/>
</dbReference>
<evidence type="ECO:0000256" key="3">
    <source>
        <dbReference type="ARBA" id="ARBA00023163"/>
    </source>
</evidence>
<dbReference type="PANTHER" id="PTHR42756">
    <property type="entry name" value="TRANSCRIPTIONAL REGULATOR, MARR"/>
    <property type="match status" value="1"/>
</dbReference>
<accession>A0ABR6CU57</accession>
<reference evidence="5 6" key="1">
    <citation type="submission" date="2020-08" db="EMBL/GenBank/DDBJ databases">
        <title>Genomic Encyclopedia of Type Strains, Phase IV (KMG-IV): sequencing the most valuable type-strain genomes for metagenomic binning, comparative biology and taxonomic classification.</title>
        <authorList>
            <person name="Goeker M."/>
        </authorList>
    </citation>
    <scope>NUCLEOTIDE SEQUENCE [LARGE SCALE GENOMIC DNA]</scope>
    <source>
        <strain evidence="5 6">DSM 105481</strain>
    </source>
</reference>
<keyword evidence="2 5" id="KW-0238">DNA-binding</keyword>
<dbReference type="SUPFAM" id="SSF46785">
    <property type="entry name" value="Winged helix' DNA-binding domain"/>
    <property type="match status" value="1"/>
</dbReference>
<name>A0ABR6CU57_9BACI</name>
<comment type="caution">
    <text evidence="5">The sequence shown here is derived from an EMBL/GenBank/DDBJ whole genome shotgun (WGS) entry which is preliminary data.</text>
</comment>
<dbReference type="Proteomes" id="UP000626697">
    <property type="component" value="Unassembled WGS sequence"/>
</dbReference>
<dbReference type="PROSITE" id="PS50995">
    <property type="entry name" value="HTH_MARR_2"/>
    <property type="match status" value="1"/>
</dbReference>
<gene>
    <name evidence="5" type="ORF">HNP81_003810</name>
</gene>
<keyword evidence="1" id="KW-0805">Transcription regulation</keyword>